<sequence length="137" mass="15838">MYQAIYRPRSTSMESTLDHRWLMQYNIVNLVNQCRRLIRAEFDENLSLTDPELRIKLAHFAGYTRSQGLQRLYGEVRLALLNLEGADPRPQRSAHPSARLYRGQKVISPRSGNSAAKTHPRPEQKAIMYRGRTTAQN</sequence>
<feature type="region of interest" description="Disordered" evidence="1">
    <location>
        <begin position="86"/>
        <end position="137"/>
    </location>
</feature>
<organism evidence="2 3">
    <name type="scientific">Alcanivorax borkumensis (strain ATCC 700651 / DSM 11573 / NCIMB 13689 / SK2)</name>
    <dbReference type="NCBI Taxonomy" id="393595"/>
    <lineage>
        <taxon>Bacteria</taxon>
        <taxon>Pseudomonadati</taxon>
        <taxon>Pseudomonadota</taxon>
        <taxon>Gammaproteobacteria</taxon>
        <taxon>Oceanospirillales</taxon>
        <taxon>Alcanivoracaceae</taxon>
        <taxon>Alcanivorax</taxon>
    </lineage>
</organism>
<accession>Q0VSH5</accession>
<dbReference type="EMBL" id="AM286690">
    <property type="protein sequence ID" value="CAL15873.1"/>
    <property type="molecule type" value="Genomic_DNA"/>
</dbReference>
<dbReference type="KEGG" id="abo:ABO_0425"/>
<proteinExistence type="predicted"/>
<dbReference type="eggNOG" id="ENOG502ZV91">
    <property type="taxonomic scope" value="Bacteria"/>
</dbReference>
<evidence type="ECO:0000313" key="2">
    <source>
        <dbReference type="EMBL" id="CAL15873.1"/>
    </source>
</evidence>
<evidence type="ECO:0000313" key="3">
    <source>
        <dbReference type="Proteomes" id="UP000008871"/>
    </source>
</evidence>
<evidence type="ECO:0000256" key="1">
    <source>
        <dbReference type="SAM" id="MobiDB-lite"/>
    </source>
</evidence>
<reference evidence="2 3" key="1">
    <citation type="journal article" date="2006" name="Nat. Biotechnol.">
        <title>Genome sequence of the ubiquitous hydrocarbon-degrading marine bacterium Alcanivorax borkumensis.</title>
        <authorList>
            <person name="Schneiker S."/>
            <person name="Martins dos Santos V.A.P."/>
            <person name="Bartels D."/>
            <person name="Bekel T."/>
            <person name="Brecht M."/>
            <person name="Buhrmester J."/>
            <person name="Chernikova T.N."/>
            <person name="Denaro R."/>
            <person name="Ferrer M."/>
            <person name="Gertler C."/>
            <person name="Goesmann A."/>
            <person name="Golyshina O.V."/>
            <person name="Kaminski F."/>
            <person name="Khachane A.N."/>
            <person name="Lang S."/>
            <person name="Linke B."/>
            <person name="McHardy A.C."/>
            <person name="Meyer F."/>
            <person name="Nechitaylo T."/>
            <person name="Puehler A."/>
            <person name="Regenhardt D."/>
            <person name="Rupp O."/>
            <person name="Sabirova J.S."/>
            <person name="Selbitschka W."/>
            <person name="Yakimov M.M."/>
            <person name="Timmis K.N."/>
            <person name="Vorhoelter F.-J."/>
            <person name="Weidner S."/>
            <person name="Kaiser O."/>
            <person name="Golyshin P.N."/>
        </authorList>
    </citation>
    <scope>NUCLEOTIDE SEQUENCE [LARGE SCALE GENOMIC DNA]</scope>
    <source>
        <strain evidence="3">ATCC 700651 / DSM 11573 / NCIMB 13689 / SK2</strain>
    </source>
</reference>
<dbReference type="HOGENOM" id="CLU_164699_0_0_6"/>
<protein>
    <submittedName>
        <fullName evidence="2">Uncharacterized protein</fullName>
    </submittedName>
</protein>
<keyword evidence="3" id="KW-1185">Reference proteome</keyword>
<dbReference type="AlphaFoldDB" id="Q0VSH5"/>
<gene>
    <name evidence="2" type="ordered locus">ABO_0425</name>
</gene>
<dbReference type="Proteomes" id="UP000008871">
    <property type="component" value="Chromosome"/>
</dbReference>
<name>Q0VSH5_ALCBS</name>